<dbReference type="Gene3D" id="3.60.10.10">
    <property type="entry name" value="Endonuclease/exonuclease/phosphatase"/>
    <property type="match status" value="1"/>
</dbReference>
<evidence type="ECO:0000313" key="2">
    <source>
        <dbReference type="EMBL" id="KAJ1912273.1"/>
    </source>
</evidence>
<sequence length="207" mass="23192">MCTTQTCIVLINAFSLAIINTHCNTPPQINDISSIHKHATKLQVAGWNVLITGDFNMAHVPSDCYLKTSNNIDLAPCVSAFNNMIDDLGLVDLASHLHHTPDTPTTHTGNQYSHLFTYNHNSKSKNDSWVSHIDYILIPVPLACHLGTTYTTLPHTGQSNHKSLHAFLPMSSKASSNFVHRNYRVPPKTFSNWQYFIPIKKILTHHL</sequence>
<protein>
    <recommendedName>
        <fullName evidence="4">Endonuclease/exonuclease/phosphatase domain-containing protein</fullName>
    </recommendedName>
</protein>
<dbReference type="Proteomes" id="UP001150538">
    <property type="component" value="Unassembled WGS sequence"/>
</dbReference>
<gene>
    <name evidence="2" type="ORF">H4219_005667</name>
</gene>
<reference evidence="2" key="1">
    <citation type="submission" date="2022-07" db="EMBL/GenBank/DDBJ databases">
        <title>Phylogenomic reconstructions and comparative analyses of Kickxellomycotina fungi.</title>
        <authorList>
            <person name="Reynolds N.K."/>
            <person name="Stajich J.E."/>
            <person name="Barry K."/>
            <person name="Grigoriev I.V."/>
            <person name="Crous P."/>
            <person name="Smith M.E."/>
        </authorList>
    </citation>
    <scope>NUCLEOTIDE SEQUENCE</scope>
    <source>
        <strain evidence="2">NBRC 100468</strain>
    </source>
</reference>
<accession>A0A9W7ZWN4</accession>
<evidence type="ECO:0008006" key="4">
    <source>
        <dbReference type="Google" id="ProtNLM"/>
    </source>
</evidence>
<dbReference type="EMBL" id="JANBPU010000361">
    <property type="protein sequence ID" value="KAJ1912273.1"/>
    <property type="molecule type" value="Genomic_DNA"/>
</dbReference>
<organism evidence="2 3">
    <name type="scientific">Mycoemilia scoparia</name>
    <dbReference type="NCBI Taxonomy" id="417184"/>
    <lineage>
        <taxon>Eukaryota</taxon>
        <taxon>Fungi</taxon>
        <taxon>Fungi incertae sedis</taxon>
        <taxon>Zoopagomycota</taxon>
        <taxon>Kickxellomycotina</taxon>
        <taxon>Kickxellomycetes</taxon>
        <taxon>Kickxellales</taxon>
        <taxon>Kickxellaceae</taxon>
        <taxon>Mycoemilia</taxon>
    </lineage>
</organism>
<evidence type="ECO:0000313" key="3">
    <source>
        <dbReference type="Proteomes" id="UP001150538"/>
    </source>
</evidence>
<comment type="caution">
    <text evidence="2">The sequence shown here is derived from an EMBL/GenBank/DDBJ whole genome shotgun (WGS) entry which is preliminary data.</text>
</comment>
<feature type="signal peptide" evidence="1">
    <location>
        <begin position="1"/>
        <end position="21"/>
    </location>
</feature>
<feature type="chain" id="PRO_5040892616" description="Endonuclease/exonuclease/phosphatase domain-containing protein" evidence="1">
    <location>
        <begin position="22"/>
        <end position="207"/>
    </location>
</feature>
<name>A0A9W7ZWN4_9FUNG</name>
<dbReference type="AlphaFoldDB" id="A0A9W7ZWN4"/>
<keyword evidence="1" id="KW-0732">Signal</keyword>
<dbReference type="InterPro" id="IPR036691">
    <property type="entry name" value="Endo/exonu/phosph_ase_sf"/>
</dbReference>
<proteinExistence type="predicted"/>
<keyword evidence="3" id="KW-1185">Reference proteome</keyword>
<dbReference type="SUPFAM" id="SSF56219">
    <property type="entry name" value="DNase I-like"/>
    <property type="match status" value="1"/>
</dbReference>
<evidence type="ECO:0000256" key="1">
    <source>
        <dbReference type="SAM" id="SignalP"/>
    </source>
</evidence>